<name>A0AAV3XWP2_9GAST</name>
<sequence>MATATVTATGNRHYRSVDHPQKLIHSFLSYTTSVTSLRHFVYKVIFCSPPLTFTMTSLGQFVYMTTATATATRHRHYWSVDHPQKVIHSLLSYTTSVTSLGHFVYKVIFCSPPLTFIVTSCGHFVYTSTQTTERGHQDHFRATSGPLPRMVILIGHLGPSLVSTGHLGTGHYWSFGHWSLTGQHWSFGHWSLTGQHWSFGHWSLQVTTGHSPVRMTPVMSLPYPPDPYLLGARSTYYTTSVCSQC</sequence>
<accession>A0AAV3XWP2</accession>
<dbReference type="EMBL" id="BLXT01000208">
    <property type="protein sequence ID" value="GFN75044.1"/>
    <property type="molecule type" value="Genomic_DNA"/>
</dbReference>
<dbReference type="AlphaFoldDB" id="A0AAV3XWP2"/>
<evidence type="ECO:0000313" key="2">
    <source>
        <dbReference type="Proteomes" id="UP000735302"/>
    </source>
</evidence>
<organism evidence="1 2">
    <name type="scientific">Plakobranchus ocellatus</name>
    <dbReference type="NCBI Taxonomy" id="259542"/>
    <lineage>
        <taxon>Eukaryota</taxon>
        <taxon>Metazoa</taxon>
        <taxon>Spiralia</taxon>
        <taxon>Lophotrochozoa</taxon>
        <taxon>Mollusca</taxon>
        <taxon>Gastropoda</taxon>
        <taxon>Heterobranchia</taxon>
        <taxon>Euthyneura</taxon>
        <taxon>Panpulmonata</taxon>
        <taxon>Sacoglossa</taxon>
        <taxon>Placobranchoidea</taxon>
        <taxon>Plakobranchidae</taxon>
        <taxon>Plakobranchus</taxon>
    </lineage>
</organism>
<keyword evidence="2" id="KW-1185">Reference proteome</keyword>
<proteinExistence type="predicted"/>
<gene>
    <name evidence="1" type="ORF">PoB_000155000</name>
</gene>
<protein>
    <submittedName>
        <fullName evidence="1">Uncharacterized protein</fullName>
    </submittedName>
</protein>
<evidence type="ECO:0000313" key="1">
    <source>
        <dbReference type="EMBL" id="GFN75044.1"/>
    </source>
</evidence>
<comment type="caution">
    <text evidence="1">The sequence shown here is derived from an EMBL/GenBank/DDBJ whole genome shotgun (WGS) entry which is preliminary data.</text>
</comment>
<dbReference type="Proteomes" id="UP000735302">
    <property type="component" value="Unassembled WGS sequence"/>
</dbReference>
<reference evidence="1 2" key="1">
    <citation type="journal article" date="2021" name="Elife">
        <title>Chloroplast acquisition without the gene transfer in kleptoplastic sea slugs, Plakobranchus ocellatus.</title>
        <authorList>
            <person name="Maeda T."/>
            <person name="Takahashi S."/>
            <person name="Yoshida T."/>
            <person name="Shimamura S."/>
            <person name="Takaki Y."/>
            <person name="Nagai Y."/>
            <person name="Toyoda A."/>
            <person name="Suzuki Y."/>
            <person name="Arimoto A."/>
            <person name="Ishii H."/>
            <person name="Satoh N."/>
            <person name="Nishiyama T."/>
            <person name="Hasebe M."/>
            <person name="Maruyama T."/>
            <person name="Minagawa J."/>
            <person name="Obokata J."/>
            <person name="Shigenobu S."/>
        </authorList>
    </citation>
    <scope>NUCLEOTIDE SEQUENCE [LARGE SCALE GENOMIC DNA]</scope>
</reference>